<protein>
    <submittedName>
        <fullName evidence="2">Xylose isomerase domain-containing protein TIM barrel</fullName>
    </submittedName>
</protein>
<reference key="2">
    <citation type="submission" date="2011-04" db="EMBL/GenBank/DDBJ databases">
        <title>Complete sequence of chromosome of Haliscomenobacter hydrossis DSM 1100.</title>
        <authorList>
            <consortium name="US DOE Joint Genome Institute (JGI-PGF)"/>
            <person name="Lucas S."/>
            <person name="Han J."/>
            <person name="Lapidus A."/>
            <person name="Bruce D."/>
            <person name="Goodwin L."/>
            <person name="Pitluck S."/>
            <person name="Peters L."/>
            <person name="Kyrpides N."/>
            <person name="Mavromatis K."/>
            <person name="Ivanova N."/>
            <person name="Ovchinnikova G."/>
            <person name="Pagani I."/>
            <person name="Daligault H."/>
            <person name="Detter J.C."/>
            <person name="Han C."/>
            <person name="Land M."/>
            <person name="Hauser L."/>
            <person name="Markowitz V."/>
            <person name="Cheng J.-F."/>
            <person name="Hugenholtz P."/>
            <person name="Woyke T."/>
            <person name="Wu D."/>
            <person name="Verbarg S."/>
            <person name="Frueling A."/>
            <person name="Brambilla E."/>
            <person name="Klenk H.-P."/>
            <person name="Eisen J.A."/>
        </authorList>
    </citation>
    <scope>NUCLEOTIDE SEQUENCE</scope>
    <source>
        <strain>DSM 1100</strain>
    </source>
</reference>
<dbReference type="GO" id="GO:0016853">
    <property type="term" value="F:isomerase activity"/>
    <property type="evidence" value="ECO:0007669"/>
    <property type="project" value="UniProtKB-KW"/>
</dbReference>
<dbReference type="STRING" id="760192.Halhy_3562"/>
<evidence type="ECO:0000313" key="2">
    <source>
        <dbReference type="EMBL" id="AEE51416.1"/>
    </source>
</evidence>
<dbReference type="eggNOG" id="COG1082">
    <property type="taxonomic scope" value="Bacteria"/>
</dbReference>
<dbReference type="EMBL" id="CP002691">
    <property type="protein sequence ID" value="AEE51416.1"/>
    <property type="molecule type" value="Genomic_DNA"/>
</dbReference>
<proteinExistence type="predicted"/>
<gene>
    <name evidence="2" type="ordered locus">Halhy_3562</name>
</gene>
<dbReference type="PANTHER" id="PTHR12110:SF48">
    <property type="entry name" value="BLL3656 PROTEIN"/>
    <property type="match status" value="1"/>
</dbReference>
<reference evidence="2 3" key="1">
    <citation type="journal article" date="2011" name="Stand. Genomic Sci.">
        <title>Complete genome sequence of Haliscomenobacter hydrossis type strain (O).</title>
        <authorList>
            <consortium name="US DOE Joint Genome Institute (JGI-PGF)"/>
            <person name="Daligault H."/>
            <person name="Lapidus A."/>
            <person name="Zeytun A."/>
            <person name="Nolan M."/>
            <person name="Lucas S."/>
            <person name="Del Rio T.G."/>
            <person name="Tice H."/>
            <person name="Cheng J.F."/>
            <person name="Tapia R."/>
            <person name="Han C."/>
            <person name="Goodwin L."/>
            <person name="Pitluck S."/>
            <person name="Liolios K."/>
            <person name="Pagani I."/>
            <person name="Ivanova N."/>
            <person name="Huntemann M."/>
            <person name="Mavromatis K."/>
            <person name="Mikhailova N."/>
            <person name="Pati A."/>
            <person name="Chen A."/>
            <person name="Palaniappan K."/>
            <person name="Land M."/>
            <person name="Hauser L."/>
            <person name="Brambilla E.M."/>
            <person name="Rohde M."/>
            <person name="Verbarg S."/>
            <person name="Goker M."/>
            <person name="Bristow J."/>
            <person name="Eisen J.A."/>
            <person name="Markowitz V."/>
            <person name="Hugenholtz P."/>
            <person name="Kyrpides N.C."/>
            <person name="Klenk H.P."/>
            <person name="Woyke T."/>
        </authorList>
    </citation>
    <scope>NUCLEOTIDE SEQUENCE [LARGE SCALE GENOMIC DNA]</scope>
    <source>
        <strain evidence="3">ATCC 27775 / DSM 1100 / LMG 10767 / O</strain>
    </source>
</reference>
<accession>F4KXQ5</accession>
<dbReference type="Gene3D" id="3.20.20.150">
    <property type="entry name" value="Divalent-metal-dependent TIM barrel enzymes"/>
    <property type="match status" value="1"/>
</dbReference>
<dbReference type="RefSeq" id="WP_013765956.1">
    <property type="nucleotide sequence ID" value="NC_015510.1"/>
</dbReference>
<dbReference type="PANTHER" id="PTHR12110">
    <property type="entry name" value="HYDROXYPYRUVATE ISOMERASE"/>
    <property type="match status" value="1"/>
</dbReference>
<organism evidence="2 3">
    <name type="scientific">Haliscomenobacter hydrossis (strain ATCC 27775 / DSM 1100 / LMG 10767 / O)</name>
    <dbReference type="NCBI Taxonomy" id="760192"/>
    <lineage>
        <taxon>Bacteria</taxon>
        <taxon>Pseudomonadati</taxon>
        <taxon>Bacteroidota</taxon>
        <taxon>Saprospiria</taxon>
        <taxon>Saprospirales</taxon>
        <taxon>Haliscomenobacteraceae</taxon>
        <taxon>Haliscomenobacter</taxon>
    </lineage>
</organism>
<dbReference type="Proteomes" id="UP000008461">
    <property type="component" value="Chromosome"/>
</dbReference>
<dbReference type="Pfam" id="PF01261">
    <property type="entry name" value="AP_endonuc_2"/>
    <property type="match status" value="1"/>
</dbReference>
<feature type="domain" description="Xylose isomerase-like TIM barrel" evidence="1">
    <location>
        <begin position="55"/>
        <end position="301"/>
    </location>
</feature>
<dbReference type="KEGG" id="hhy:Halhy_3562"/>
<evidence type="ECO:0000313" key="3">
    <source>
        <dbReference type="Proteomes" id="UP000008461"/>
    </source>
</evidence>
<dbReference type="InterPro" id="IPR036237">
    <property type="entry name" value="Xyl_isomerase-like_sf"/>
</dbReference>
<dbReference type="AlphaFoldDB" id="F4KXQ5"/>
<name>F4KXQ5_HALH1</name>
<dbReference type="SUPFAM" id="SSF51658">
    <property type="entry name" value="Xylose isomerase-like"/>
    <property type="match status" value="1"/>
</dbReference>
<dbReference type="InterPro" id="IPR013022">
    <property type="entry name" value="Xyl_isomerase-like_TIM-brl"/>
</dbReference>
<dbReference type="HOGENOM" id="CLU_849352_0_0_10"/>
<dbReference type="OrthoDB" id="930834at2"/>
<dbReference type="InterPro" id="IPR050312">
    <property type="entry name" value="IolE/XylAMocC-like"/>
</dbReference>
<keyword evidence="2" id="KW-0413">Isomerase</keyword>
<sequence>MNRRNVLQTLGAASMAAVLPVDMLAGSALKKTKFRFCLNTSTISGQKLGIVKYIEIAAAAGYDGIEIWLPDLNAYLKDGGSITALAQKVKDAGITVEDAIAFAPWMVEDDAQRAGGFKQLEEEMNLLAQLGCRRIAAPPAGVKKDPPLDLFKAGERYKQALDLGRKTGVMPQLEFWGASGTLFHLGQALAVAAAANDPDARLLPDIYHLFRGGSGFDGLRLLRGETVEIFHFNDFVNSKPVAEQTDADRIYPGDGDAPIEGVVQLLKEMGGTKVISLELFNRDYWKQDALLVAKTGLQKMRALV</sequence>
<keyword evidence="3" id="KW-1185">Reference proteome</keyword>
<evidence type="ECO:0000259" key="1">
    <source>
        <dbReference type="Pfam" id="PF01261"/>
    </source>
</evidence>